<dbReference type="InterPro" id="IPR002347">
    <property type="entry name" value="SDR_fam"/>
</dbReference>
<dbReference type="InterPro" id="IPR036291">
    <property type="entry name" value="NAD(P)-bd_dom_sf"/>
</dbReference>
<dbReference type="PANTHER" id="PTHR24322">
    <property type="entry name" value="PKSB"/>
    <property type="match status" value="1"/>
</dbReference>
<dbReference type="GO" id="GO:0016616">
    <property type="term" value="F:oxidoreductase activity, acting on the CH-OH group of donors, NAD or NADP as acceptor"/>
    <property type="evidence" value="ECO:0007669"/>
    <property type="project" value="TreeGrafter"/>
</dbReference>
<organism evidence="1 2">
    <name type="scientific">Oesophagostomum dentatum</name>
    <name type="common">Nodular worm</name>
    <dbReference type="NCBI Taxonomy" id="61180"/>
    <lineage>
        <taxon>Eukaryota</taxon>
        <taxon>Metazoa</taxon>
        <taxon>Ecdysozoa</taxon>
        <taxon>Nematoda</taxon>
        <taxon>Chromadorea</taxon>
        <taxon>Rhabditida</taxon>
        <taxon>Rhabditina</taxon>
        <taxon>Rhabditomorpha</taxon>
        <taxon>Strongyloidea</taxon>
        <taxon>Strongylidae</taxon>
        <taxon>Oesophagostomum</taxon>
    </lineage>
</organism>
<name>A0A0B1T653_OESDE</name>
<proteinExistence type="predicted"/>
<dbReference type="Proteomes" id="UP000053660">
    <property type="component" value="Unassembled WGS sequence"/>
</dbReference>
<evidence type="ECO:0008006" key="3">
    <source>
        <dbReference type="Google" id="ProtNLM"/>
    </source>
</evidence>
<sequence>MFSGKKLFECPDNLMELTMAVNTISHFYTTKAFLPAMMEENHGHIVTIASMAGKMGASGLVDYCASKHGAVGFHESLTTELIHLRKNGIKTTVVCPYYVDTPMLNGATINTSQALPILKSQDVVDNIMDAVLTNRTMVLMPKFFYFMLFALR</sequence>
<dbReference type="Pfam" id="PF00106">
    <property type="entry name" value="adh_short"/>
    <property type="match status" value="1"/>
</dbReference>
<gene>
    <name evidence="1" type="ORF">OESDEN_07414</name>
</gene>
<dbReference type="Gene3D" id="3.40.50.720">
    <property type="entry name" value="NAD(P)-binding Rossmann-like Domain"/>
    <property type="match status" value="1"/>
</dbReference>
<dbReference type="GO" id="GO:0005811">
    <property type="term" value="C:lipid droplet"/>
    <property type="evidence" value="ECO:0007669"/>
    <property type="project" value="TreeGrafter"/>
</dbReference>
<evidence type="ECO:0000313" key="1">
    <source>
        <dbReference type="EMBL" id="KHJ92694.1"/>
    </source>
</evidence>
<dbReference type="PANTHER" id="PTHR24322:SF742">
    <property type="entry name" value="PROTEIN DHS-3"/>
    <property type="match status" value="1"/>
</dbReference>
<dbReference type="PRINTS" id="PR00081">
    <property type="entry name" value="GDHRDH"/>
</dbReference>
<dbReference type="AlphaFoldDB" id="A0A0B1T653"/>
<keyword evidence="2" id="KW-1185">Reference proteome</keyword>
<protein>
    <recommendedName>
        <fullName evidence="3">Oxidoreductase, short chain dehydrogenase/reductase family protein</fullName>
    </recommendedName>
</protein>
<dbReference type="SUPFAM" id="SSF51735">
    <property type="entry name" value="NAD(P)-binding Rossmann-fold domains"/>
    <property type="match status" value="1"/>
</dbReference>
<reference evidence="1 2" key="1">
    <citation type="submission" date="2014-03" db="EMBL/GenBank/DDBJ databases">
        <title>Draft genome of the hookworm Oesophagostomum dentatum.</title>
        <authorList>
            <person name="Mitreva M."/>
        </authorList>
    </citation>
    <scope>NUCLEOTIDE SEQUENCE [LARGE SCALE GENOMIC DNA]</scope>
    <source>
        <strain evidence="1 2">OD-Hann</strain>
    </source>
</reference>
<dbReference type="OrthoDB" id="10253736at2759"/>
<evidence type="ECO:0000313" key="2">
    <source>
        <dbReference type="Proteomes" id="UP000053660"/>
    </source>
</evidence>
<dbReference type="EMBL" id="KN551197">
    <property type="protein sequence ID" value="KHJ92694.1"/>
    <property type="molecule type" value="Genomic_DNA"/>
</dbReference>
<accession>A0A0B1T653</accession>